<protein>
    <submittedName>
        <fullName evidence="4">Spore germination cell wall hydrolase CwlJ-like protein</fullName>
    </submittedName>
</protein>
<evidence type="ECO:0000313" key="5">
    <source>
        <dbReference type="Proteomes" id="UP000537592"/>
    </source>
</evidence>
<dbReference type="Proteomes" id="UP000537592">
    <property type="component" value="Unassembled WGS sequence"/>
</dbReference>
<reference evidence="4 5" key="1">
    <citation type="submission" date="2020-08" db="EMBL/GenBank/DDBJ databases">
        <title>Genomic Encyclopedia of Type Strains, Phase IV (KMG-IV): sequencing the most valuable type-strain genomes for metagenomic binning, comparative biology and taxonomic classification.</title>
        <authorList>
            <person name="Goeker M."/>
        </authorList>
    </citation>
    <scope>NUCLEOTIDE SEQUENCE [LARGE SCALE GENOMIC DNA]</scope>
    <source>
        <strain evidence="4 5">DSM 28760</strain>
    </source>
</reference>
<keyword evidence="2" id="KW-0732">Signal</keyword>
<feature type="region of interest" description="Disordered" evidence="1">
    <location>
        <begin position="272"/>
        <end position="299"/>
    </location>
</feature>
<evidence type="ECO:0000256" key="1">
    <source>
        <dbReference type="SAM" id="MobiDB-lite"/>
    </source>
</evidence>
<keyword evidence="4" id="KW-0378">Hydrolase</keyword>
<dbReference type="AlphaFoldDB" id="A0A7W6EEQ9"/>
<accession>A0A7W6EEQ9</accession>
<feature type="chain" id="PRO_5031037614" evidence="2">
    <location>
        <begin position="20"/>
        <end position="370"/>
    </location>
</feature>
<evidence type="ECO:0000313" key="4">
    <source>
        <dbReference type="EMBL" id="MBB3808354.1"/>
    </source>
</evidence>
<feature type="compositionally biased region" description="Polar residues" evidence="1">
    <location>
        <begin position="38"/>
        <end position="49"/>
    </location>
</feature>
<proteinExistence type="predicted"/>
<dbReference type="Gene3D" id="1.10.10.2520">
    <property type="entry name" value="Cell wall hydrolase SleB, domain 1"/>
    <property type="match status" value="1"/>
</dbReference>
<dbReference type="PROSITE" id="PS51257">
    <property type="entry name" value="PROKAR_LIPOPROTEIN"/>
    <property type="match status" value="1"/>
</dbReference>
<comment type="caution">
    <text evidence="4">The sequence shown here is derived from an EMBL/GenBank/DDBJ whole genome shotgun (WGS) entry which is preliminary data.</text>
</comment>
<evidence type="ECO:0000256" key="2">
    <source>
        <dbReference type="SAM" id="SignalP"/>
    </source>
</evidence>
<dbReference type="EMBL" id="JACICC010000001">
    <property type="protein sequence ID" value="MBB3808354.1"/>
    <property type="molecule type" value="Genomic_DNA"/>
</dbReference>
<evidence type="ECO:0000259" key="3">
    <source>
        <dbReference type="Pfam" id="PF07486"/>
    </source>
</evidence>
<dbReference type="InterPro" id="IPR042047">
    <property type="entry name" value="SleB_dom1"/>
</dbReference>
<feature type="signal peptide" evidence="2">
    <location>
        <begin position="1"/>
        <end position="19"/>
    </location>
</feature>
<feature type="compositionally biased region" description="Basic residues" evidence="1">
    <location>
        <begin position="50"/>
        <end position="61"/>
    </location>
</feature>
<name>A0A7W6EEQ9_9HYPH</name>
<feature type="region of interest" description="Disordered" evidence="1">
    <location>
        <begin position="38"/>
        <end position="78"/>
    </location>
</feature>
<feature type="domain" description="Cell wall hydrolase SleB" evidence="3">
    <location>
        <begin position="129"/>
        <end position="226"/>
    </location>
</feature>
<dbReference type="GO" id="GO:0016787">
    <property type="term" value="F:hydrolase activity"/>
    <property type="evidence" value="ECO:0007669"/>
    <property type="project" value="UniProtKB-KW"/>
</dbReference>
<keyword evidence="5" id="KW-1185">Reference proteome</keyword>
<organism evidence="4 5">
    <name type="scientific">Pseudochelatococcus contaminans</name>
    <dbReference type="NCBI Taxonomy" id="1538103"/>
    <lineage>
        <taxon>Bacteria</taxon>
        <taxon>Pseudomonadati</taxon>
        <taxon>Pseudomonadota</taxon>
        <taxon>Alphaproteobacteria</taxon>
        <taxon>Hyphomicrobiales</taxon>
        <taxon>Chelatococcaceae</taxon>
        <taxon>Pseudochelatococcus</taxon>
    </lineage>
</organism>
<dbReference type="InterPro" id="IPR011105">
    <property type="entry name" value="Cell_wall_hydrolase_SleB"/>
</dbReference>
<gene>
    <name evidence="4" type="ORF">FHS81_000408</name>
</gene>
<dbReference type="Pfam" id="PF07486">
    <property type="entry name" value="Hydrolase_2"/>
    <property type="match status" value="1"/>
</dbReference>
<sequence>MIFARRCRPSLAVTTVLTALVLGGCSYSPERSLAVADNTTQATGNTKAKSPSHTKTAHKSATRSVAKSSHGNDKAVAQDASGLSRSIVADAAAKFTGTASEPRRRSFVASNSERDCLVRAMYFESQRASREGLLAVGTVVLNRVNSPSYPSTICGVVGQKNQFARGVLSRPLSARDRHHAEAVADEIIAGKRHTGIGDSMFFHVATRRYKYPNMRYLHVAGGNIFYTKVGRNAPRVTQDTLIASIDSQPTATAPEAAVTVAAAPVADQRVAEQPVTEQQVTETTQTNQPAAPATTVAAQAPAVPMPVPRALALASQDAPATSQSVVSAQAATAPAAKSINLSLPFATAQSTAGGFIPEPPTRLSYRSIER</sequence>